<gene>
    <name evidence="1" type="ORF">CB5_LOCUS20372</name>
</gene>
<dbReference type="EMBL" id="LR862131">
    <property type="protein sequence ID" value="CAD1837161.1"/>
    <property type="molecule type" value="Genomic_DNA"/>
</dbReference>
<organism evidence="1">
    <name type="scientific">Ananas comosus var. bracteatus</name>
    <name type="common">red pineapple</name>
    <dbReference type="NCBI Taxonomy" id="296719"/>
    <lineage>
        <taxon>Eukaryota</taxon>
        <taxon>Viridiplantae</taxon>
        <taxon>Streptophyta</taxon>
        <taxon>Embryophyta</taxon>
        <taxon>Tracheophyta</taxon>
        <taxon>Spermatophyta</taxon>
        <taxon>Magnoliopsida</taxon>
        <taxon>Liliopsida</taxon>
        <taxon>Poales</taxon>
        <taxon>Bromeliaceae</taxon>
        <taxon>Bromelioideae</taxon>
        <taxon>Ananas</taxon>
    </lineage>
</organism>
<evidence type="ECO:0000313" key="1">
    <source>
        <dbReference type="EMBL" id="CAD1837161.1"/>
    </source>
</evidence>
<name>A0A6V7Q2D2_ANACO</name>
<protein>
    <submittedName>
        <fullName evidence="1">Uncharacterized protein</fullName>
    </submittedName>
</protein>
<dbReference type="AlphaFoldDB" id="A0A6V7Q2D2"/>
<accession>A0A6V7Q2D2</accession>
<proteinExistence type="predicted"/>
<reference evidence="1" key="1">
    <citation type="submission" date="2020-07" db="EMBL/GenBank/DDBJ databases">
        <authorList>
            <person name="Lin J."/>
        </authorList>
    </citation>
    <scope>NUCLEOTIDE SEQUENCE</scope>
</reference>
<sequence>MRTAGATSAGAAVTAVNGSPLLKAVNGSPLLNAVNHSPSLINIQATPPEPLPFLSHSPVRELLLSISRTLPHSSLSHSLRPESDAAFAADTVVAAAVAGADCTRARAPVSSELLLSVSRTLPHSSLSHSLRPESDAAVAAAVAGADCTASAVPSLLSIARTLFH</sequence>